<dbReference type="InterPro" id="IPR008269">
    <property type="entry name" value="Lon_proteolytic"/>
</dbReference>
<comment type="caution">
    <text evidence="17">The sequence shown here is derived from an EMBL/GenBank/DDBJ whole genome shotgun (WGS) entry which is preliminary data.</text>
</comment>
<dbReference type="InterPro" id="IPR014721">
    <property type="entry name" value="Ribsml_uS5_D2-typ_fold_subgr"/>
</dbReference>
<evidence type="ECO:0000256" key="11">
    <source>
        <dbReference type="PROSITE-ProRule" id="PRU01122"/>
    </source>
</evidence>
<dbReference type="PROSITE" id="PS01046">
    <property type="entry name" value="LON_SER"/>
    <property type="match status" value="1"/>
</dbReference>
<keyword evidence="7" id="KW-0346">Stress response</keyword>
<dbReference type="FunFam" id="3.40.50.300:FF:000382">
    <property type="entry name" value="Lon protease homolog 2, peroxisomal"/>
    <property type="match status" value="1"/>
</dbReference>
<gene>
    <name evidence="17" type="ORF">P5673_016517</name>
</gene>
<feature type="active site" evidence="9 11">
    <location>
        <position position="737"/>
    </location>
</feature>
<dbReference type="GO" id="GO:0004252">
    <property type="term" value="F:serine-type endopeptidase activity"/>
    <property type="evidence" value="ECO:0007669"/>
    <property type="project" value="UniProtKB-UniRule"/>
</dbReference>
<sequence length="803" mass="89433">MSQVPYSIIGNISGACCGCDIVNMVLINRDLPKRLPLLILKDKVLLPGSSIRIAVRDNASLRMIDSRLLRKDTLSSVVIGVVPRQSEKEDEETLLHAVGTAAVVVQVTGTNWPKPLYTLLVTGLCRFRIDKIVMEEPYLIAEVTQLDMLAEQEAEIRKNTDLATLADEFRLCANELVDMLDGRMPVVSRLKILKTEDLIERFRKSLHLLRRQKEGLRGTSPLKTNSEMIRRVWKGNNQKRGVNMVVPREGKRIGRAFDEGDDNEDEDDIDELERKIRSANLPEHAFKVAMKEFKRLKKMPPQFPEHATSRNYLEWMVDLPWNRETNDKLDISQARFDLDQDHYGLQKLKKRVIEYLSVRKLKNSLKGPILCFVGPPGVGKTSVGRSIAHTLGREFQRISLGGICDQSDIRGHRQVILRTYIGSMPGRILNALKNVGVKNPVILLDEVDKMGKSLHGDPSAALLEVLDPEQNWTFVDQYPTIIISFCNVLFIATANTISTIPPALLDRMELIMVPGYTQEEKMAISKRHLLPKQLKVAETVENTPEQAKDKAEEDPKEHEATSKTKSSATTTGAANKKAFLVTEKFLTEVLGPTMFESEVAQRLSTPGVAVGLAWTAMGGEIMFVEATRMGGEGKLTLTGQLGDVMKESAQLALSWLRSRSVEYCLTSEDSEDLLERTDVHIHFPAGAVGKDGPSAGVTIVAVLVSLFSGRCSRSDTAMTGEITLRGLVLPVGGIKEKVLAAHRAGLKRVILPRRNEKVRDLTELPDNVKEEMDFVLANRVEDVLRAAFDDEFPGMAHATSSKL</sequence>
<dbReference type="EC" id="3.4.21.-" evidence="8 13"/>
<dbReference type="Gene3D" id="2.30.130.40">
    <property type="entry name" value="LON domain-like"/>
    <property type="match status" value="1"/>
</dbReference>
<dbReference type="GO" id="GO:0030163">
    <property type="term" value="P:protein catabolic process"/>
    <property type="evidence" value="ECO:0007669"/>
    <property type="project" value="InterPro"/>
</dbReference>
<dbReference type="SMART" id="SM00464">
    <property type="entry name" value="LON"/>
    <property type="match status" value="1"/>
</dbReference>
<dbReference type="GO" id="GO:0005524">
    <property type="term" value="F:ATP binding"/>
    <property type="evidence" value="ECO:0007669"/>
    <property type="project" value="UniProtKB-KW"/>
</dbReference>
<evidence type="ECO:0000313" key="18">
    <source>
        <dbReference type="Proteomes" id="UP001249851"/>
    </source>
</evidence>
<evidence type="ECO:0000256" key="14">
    <source>
        <dbReference type="SAM" id="MobiDB-lite"/>
    </source>
</evidence>
<dbReference type="InterPro" id="IPR004815">
    <property type="entry name" value="Lon_bac/euk-typ"/>
</dbReference>
<dbReference type="Pfam" id="PF02190">
    <property type="entry name" value="LON_substr_bdg"/>
    <property type="match status" value="1"/>
</dbReference>
<evidence type="ECO:0000256" key="9">
    <source>
        <dbReference type="PIRSR" id="PIRSR001174-1"/>
    </source>
</evidence>
<dbReference type="FunFam" id="2.30.130.40:FF:000003">
    <property type="entry name" value="Lon protease homolog 2, peroxisomal"/>
    <property type="match status" value="1"/>
</dbReference>
<evidence type="ECO:0000259" key="16">
    <source>
        <dbReference type="PROSITE" id="PS51787"/>
    </source>
</evidence>
<dbReference type="FunFam" id="3.30.230.10:FF:000019">
    <property type="entry name" value="Lon protease homolog 2, peroxisomal"/>
    <property type="match status" value="1"/>
</dbReference>
<dbReference type="AlphaFoldDB" id="A0AAD9QG95"/>
<evidence type="ECO:0000256" key="7">
    <source>
        <dbReference type="ARBA" id="ARBA00023016"/>
    </source>
</evidence>
<reference evidence="17" key="1">
    <citation type="journal article" date="2023" name="G3 (Bethesda)">
        <title>Whole genome assembly and annotation of the endangered Caribbean coral Acropora cervicornis.</title>
        <authorList>
            <person name="Selwyn J.D."/>
            <person name="Vollmer S.V."/>
        </authorList>
    </citation>
    <scope>NUCLEOTIDE SEQUENCE</scope>
    <source>
        <strain evidence="17">K2</strain>
    </source>
</reference>
<evidence type="ECO:0000256" key="2">
    <source>
        <dbReference type="ARBA" id="ARBA00022670"/>
    </source>
</evidence>
<feature type="region of interest" description="Disordered" evidence="14">
    <location>
        <begin position="535"/>
        <end position="569"/>
    </location>
</feature>
<feature type="domain" description="Lon N-terminal" evidence="16">
    <location>
        <begin position="35"/>
        <end position="237"/>
    </location>
</feature>
<dbReference type="PIRSF" id="PIRSF001174">
    <property type="entry name" value="Lon_proteas"/>
    <property type="match status" value="1"/>
</dbReference>
<feature type="domain" description="Lon proteolytic" evidence="15">
    <location>
        <begin position="603"/>
        <end position="790"/>
    </location>
</feature>
<evidence type="ECO:0000256" key="8">
    <source>
        <dbReference type="PIRNR" id="PIRNR001174"/>
    </source>
</evidence>
<dbReference type="PANTHER" id="PTHR10046">
    <property type="entry name" value="ATP DEPENDENT LON PROTEASE FAMILY MEMBER"/>
    <property type="match status" value="1"/>
</dbReference>
<protein>
    <recommendedName>
        <fullName evidence="8 13">Lon protease homolog</fullName>
        <ecNumber evidence="8 13">3.4.21.-</ecNumber>
    </recommendedName>
</protein>
<comment type="similarity">
    <text evidence="8 11 12">Belongs to the peptidase S16 family.</text>
</comment>
<evidence type="ECO:0000256" key="6">
    <source>
        <dbReference type="ARBA" id="ARBA00022840"/>
    </source>
</evidence>
<dbReference type="EMBL" id="JARQWQ010000035">
    <property type="protein sequence ID" value="KAK2560738.1"/>
    <property type="molecule type" value="Genomic_DNA"/>
</dbReference>
<dbReference type="PROSITE" id="PS51787">
    <property type="entry name" value="LON_N"/>
    <property type="match status" value="1"/>
</dbReference>
<dbReference type="InterPro" id="IPR015947">
    <property type="entry name" value="PUA-like_sf"/>
</dbReference>
<dbReference type="Pfam" id="PF05362">
    <property type="entry name" value="Lon_C"/>
    <property type="match status" value="1"/>
</dbReference>
<dbReference type="InterPro" id="IPR027065">
    <property type="entry name" value="Lon_Prtase"/>
</dbReference>
<keyword evidence="1" id="KW-0963">Cytoplasm</keyword>
<dbReference type="CDD" id="cd19500">
    <property type="entry name" value="RecA-like_Lon"/>
    <property type="match status" value="1"/>
</dbReference>
<dbReference type="InterPro" id="IPR008268">
    <property type="entry name" value="Peptidase_S16_AS"/>
</dbReference>
<dbReference type="InterPro" id="IPR003959">
    <property type="entry name" value="ATPase_AAA_core"/>
</dbReference>
<evidence type="ECO:0000256" key="4">
    <source>
        <dbReference type="ARBA" id="ARBA00022801"/>
    </source>
</evidence>
<dbReference type="Gene3D" id="1.20.5.5270">
    <property type="match status" value="1"/>
</dbReference>
<dbReference type="Gene3D" id="3.40.50.300">
    <property type="entry name" value="P-loop containing nucleotide triphosphate hydrolases"/>
    <property type="match status" value="1"/>
</dbReference>
<dbReference type="Proteomes" id="UP001249851">
    <property type="component" value="Unassembled WGS sequence"/>
</dbReference>
<dbReference type="GO" id="GO:0016887">
    <property type="term" value="F:ATP hydrolysis activity"/>
    <property type="evidence" value="ECO:0007669"/>
    <property type="project" value="InterPro"/>
</dbReference>
<dbReference type="InterPro" id="IPR020568">
    <property type="entry name" value="Ribosomal_Su5_D2-typ_SF"/>
</dbReference>
<evidence type="ECO:0000256" key="12">
    <source>
        <dbReference type="RuleBase" id="RU000591"/>
    </source>
</evidence>
<organism evidence="17 18">
    <name type="scientific">Acropora cervicornis</name>
    <name type="common">Staghorn coral</name>
    <dbReference type="NCBI Taxonomy" id="6130"/>
    <lineage>
        <taxon>Eukaryota</taxon>
        <taxon>Metazoa</taxon>
        <taxon>Cnidaria</taxon>
        <taxon>Anthozoa</taxon>
        <taxon>Hexacorallia</taxon>
        <taxon>Scleractinia</taxon>
        <taxon>Astrocoeniina</taxon>
        <taxon>Acroporidae</taxon>
        <taxon>Acropora</taxon>
    </lineage>
</organism>
<keyword evidence="3 8" id="KW-0547">Nucleotide-binding</keyword>
<dbReference type="InterPro" id="IPR003593">
    <property type="entry name" value="AAA+_ATPase"/>
</dbReference>
<keyword evidence="2 8" id="KW-0645">Protease</keyword>
<dbReference type="SUPFAM" id="SSF88697">
    <property type="entry name" value="PUA domain-like"/>
    <property type="match status" value="1"/>
</dbReference>
<dbReference type="Gene3D" id="3.30.230.10">
    <property type="match status" value="1"/>
</dbReference>
<evidence type="ECO:0000256" key="1">
    <source>
        <dbReference type="ARBA" id="ARBA00022490"/>
    </source>
</evidence>
<dbReference type="FunFam" id="1.20.5.5270:FF:000002">
    <property type="entry name" value="Lon protease homolog"/>
    <property type="match status" value="1"/>
</dbReference>
<dbReference type="Pfam" id="PF00004">
    <property type="entry name" value="AAA"/>
    <property type="match status" value="1"/>
</dbReference>
<feature type="binding site" evidence="10">
    <location>
        <begin position="374"/>
        <end position="381"/>
    </location>
    <ligand>
        <name>ATP</name>
        <dbReference type="ChEBI" id="CHEBI:30616"/>
    </ligand>
</feature>
<evidence type="ECO:0000259" key="15">
    <source>
        <dbReference type="PROSITE" id="PS51786"/>
    </source>
</evidence>
<keyword evidence="18" id="KW-1185">Reference proteome</keyword>
<evidence type="ECO:0000256" key="10">
    <source>
        <dbReference type="PIRSR" id="PIRSR001174-2"/>
    </source>
</evidence>
<evidence type="ECO:0000256" key="3">
    <source>
        <dbReference type="ARBA" id="ARBA00022741"/>
    </source>
</evidence>
<dbReference type="InterPro" id="IPR046336">
    <property type="entry name" value="Lon_prtase_N_sf"/>
</dbReference>
<dbReference type="PROSITE" id="PS51786">
    <property type="entry name" value="LON_PROTEOLYTIC"/>
    <property type="match status" value="1"/>
</dbReference>
<dbReference type="InterPro" id="IPR027417">
    <property type="entry name" value="P-loop_NTPase"/>
</dbReference>
<dbReference type="GO" id="GO:0004176">
    <property type="term" value="F:ATP-dependent peptidase activity"/>
    <property type="evidence" value="ECO:0007669"/>
    <property type="project" value="UniProtKB-UniRule"/>
</dbReference>
<keyword evidence="4 8" id="KW-0378">Hydrolase</keyword>
<feature type="active site" evidence="9 11">
    <location>
        <position position="694"/>
    </location>
</feature>
<feature type="compositionally biased region" description="Basic and acidic residues" evidence="14">
    <location>
        <begin position="546"/>
        <end position="562"/>
    </location>
</feature>
<dbReference type="PRINTS" id="PR00830">
    <property type="entry name" value="ENDOLAPTASE"/>
</dbReference>
<reference evidence="17" key="2">
    <citation type="journal article" date="2023" name="Science">
        <title>Genomic signatures of disease resistance in endangered staghorn corals.</title>
        <authorList>
            <person name="Vollmer S.V."/>
            <person name="Selwyn J.D."/>
            <person name="Despard B.A."/>
            <person name="Roesel C.L."/>
        </authorList>
    </citation>
    <scope>NUCLEOTIDE SEQUENCE</scope>
    <source>
        <strain evidence="17">K2</strain>
    </source>
</reference>
<evidence type="ECO:0000256" key="5">
    <source>
        <dbReference type="ARBA" id="ARBA00022825"/>
    </source>
</evidence>
<evidence type="ECO:0000313" key="17">
    <source>
        <dbReference type="EMBL" id="KAK2560738.1"/>
    </source>
</evidence>
<keyword evidence="6 8" id="KW-0067">ATP-binding</keyword>
<proteinExistence type="inferred from homology"/>
<dbReference type="SMART" id="SM00382">
    <property type="entry name" value="AAA"/>
    <property type="match status" value="1"/>
</dbReference>
<name>A0AAD9QG95_ACRCE</name>
<accession>A0AAD9QG95</accession>
<dbReference type="SUPFAM" id="SSF54211">
    <property type="entry name" value="Ribosomal protein S5 domain 2-like"/>
    <property type="match status" value="1"/>
</dbReference>
<dbReference type="SUPFAM" id="SSF52540">
    <property type="entry name" value="P-loop containing nucleoside triphosphate hydrolases"/>
    <property type="match status" value="1"/>
</dbReference>
<dbReference type="InterPro" id="IPR003111">
    <property type="entry name" value="Lon_prtase_N"/>
</dbReference>
<evidence type="ECO:0000256" key="13">
    <source>
        <dbReference type="RuleBase" id="RU000592"/>
    </source>
</evidence>
<keyword evidence="5 8" id="KW-0720">Serine protease</keyword>
<dbReference type="GO" id="GO:0006508">
    <property type="term" value="P:proteolysis"/>
    <property type="evidence" value="ECO:0007669"/>
    <property type="project" value="UniProtKB-KW"/>
</dbReference>